<feature type="compositionally biased region" description="Gly residues" evidence="1">
    <location>
        <begin position="128"/>
        <end position="139"/>
    </location>
</feature>
<reference evidence="2" key="1">
    <citation type="submission" date="2022-10" db="EMBL/GenBank/DDBJ databases">
        <title>Culturing micro-colonial fungi from biological soil crusts in the Mojave desert and describing Neophaeococcomyces mojavensis, and introducing the new genera and species Taxawa tesnikishii.</title>
        <authorList>
            <person name="Kurbessoian T."/>
            <person name="Stajich J.E."/>
        </authorList>
    </citation>
    <scope>NUCLEOTIDE SEQUENCE</scope>
    <source>
        <strain evidence="2">TK_41</strain>
    </source>
</reference>
<proteinExistence type="predicted"/>
<evidence type="ECO:0000313" key="3">
    <source>
        <dbReference type="Proteomes" id="UP001172673"/>
    </source>
</evidence>
<dbReference type="EMBL" id="JAPDRK010000006">
    <property type="protein sequence ID" value="KAJ9611138.1"/>
    <property type="molecule type" value="Genomic_DNA"/>
</dbReference>
<accession>A0AA38XCX5</accession>
<evidence type="ECO:0000313" key="2">
    <source>
        <dbReference type="EMBL" id="KAJ9611138.1"/>
    </source>
</evidence>
<evidence type="ECO:0000256" key="1">
    <source>
        <dbReference type="SAM" id="MobiDB-lite"/>
    </source>
</evidence>
<comment type="caution">
    <text evidence="2">The sequence shown here is derived from an EMBL/GenBank/DDBJ whole genome shotgun (WGS) entry which is preliminary data.</text>
</comment>
<dbReference type="Proteomes" id="UP001172673">
    <property type="component" value="Unassembled WGS sequence"/>
</dbReference>
<sequence>MNPVTTTRFLRWAPRRITSLRTLSTLSNNPHIYAFPDPKGSSSHILSFLPTEPPTPSIAIGSTTQLPPTPKSFTENSRFLPILHAVIAENASLDPQIQSEAAVMISNSGASFFQTARRQQTGSSGASDQGGYGSGGQGGWVHVADQRRIPDFGRIPDPEDIFGSIEVDGQGKFVDGHGRYSPSGTYRICTNDGILGLTDFMRQKLVERLRVQEAAERNKA</sequence>
<protein>
    <submittedName>
        <fullName evidence="2">Uncharacterized protein</fullName>
    </submittedName>
</protein>
<feature type="region of interest" description="Disordered" evidence="1">
    <location>
        <begin position="117"/>
        <end position="139"/>
    </location>
</feature>
<dbReference type="AlphaFoldDB" id="A0AA38XCX5"/>
<dbReference type="PANTHER" id="PTHR37331">
    <property type="entry name" value="YALI0F11671P"/>
    <property type="match status" value="1"/>
</dbReference>
<dbReference type="PANTHER" id="PTHR37331:SF1">
    <property type="entry name" value="YALI0F11671P"/>
    <property type="match status" value="1"/>
</dbReference>
<keyword evidence="3" id="KW-1185">Reference proteome</keyword>
<organism evidence="2 3">
    <name type="scientific">Cladophialophora chaetospira</name>
    <dbReference type="NCBI Taxonomy" id="386627"/>
    <lineage>
        <taxon>Eukaryota</taxon>
        <taxon>Fungi</taxon>
        <taxon>Dikarya</taxon>
        <taxon>Ascomycota</taxon>
        <taxon>Pezizomycotina</taxon>
        <taxon>Eurotiomycetes</taxon>
        <taxon>Chaetothyriomycetidae</taxon>
        <taxon>Chaetothyriales</taxon>
        <taxon>Herpotrichiellaceae</taxon>
        <taxon>Cladophialophora</taxon>
    </lineage>
</organism>
<gene>
    <name evidence="2" type="ORF">H2200_004321</name>
</gene>
<name>A0AA38XCX5_9EURO</name>